<evidence type="ECO:0000256" key="1">
    <source>
        <dbReference type="SAM" id="MobiDB-lite"/>
    </source>
</evidence>
<evidence type="ECO:0000313" key="3">
    <source>
        <dbReference type="Proteomes" id="UP001295684"/>
    </source>
</evidence>
<feature type="region of interest" description="Disordered" evidence="1">
    <location>
        <begin position="1"/>
        <end position="20"/>
    </location>
</feature>
<proteinExistence type="predicted"/>
<keyword evidence="3" id="KW-1185">Reference proteome</keyword>
<gene>
    <name evidence="2" type="ORF">ECRASSUSDP1_LOCUS23220</name>
</gene>
<dbReference type="EMBL" id="CAMPGE010023878">
    <property type="protein sequence ID" value="CAI2381757.1"/>
    <property type="molecule type" value="Genomic_DNA"/>
</dbReference>
<reference evidence="2" key="1">
    <citation type="submission" date="2023-07" db="EMBL/GenBank/DDBJ databases">
        <authorList>
            <consortium name="AG Swart"/>
            <person name="Singh M."/>
            <person name="Singh A."/>
            <person name="Seah K."/>
            <person name="Emmerich C."/>
        </authorList>
    </citation>
    <scope>NUCLEOTIDE SEQUENCE</scope>
    <source>
        <strain evidence="2">DP1</strain>
    </source>
</reference>
<dbReference type="Proteomes" id="UP001295684">
    <property type="component" value="Unassembled WGS sequence"/>
</dbReference>
<organism evidence="2 3">
    <name type="scientific">Euplotes crassus</name>
    <dbReference type="NCBI Taxonomy" id="5936"/>
    <lineage>
        <taxon>Eukaryota</taxon>
        <taxon>Sar</taxon>
        <taxon>Alveolata</taxon>
        <taxon>Ciliophora</taxon>
        <taxon>Intramacronucleata</taxon>
        <taxon>Spirotrichea</taxon>
        <taxon>Hypotrichia</taxon>
        <taxon>Euplotida</taxon>
        <taxon>Euplotidae</taxon>
        <taxon>Moneuplotes</taxon>
    </lineage>
</organism>
<sequence length="459" mass="53414">MITNRAKTQSDSHTMSLKRTETQMELSKYKFHEMSDPKYNRLYAKMMKEDSAKRTSTTHIVPEIGDQKHQIPKISQSSSKIGFREITEKAKKRGNSKHQVLNKLLNQTKGKAKVLQACEIRTIRAECNIFRSRLKRSSLEILTGSTLLMNITRTLLRNTCIIKESRKCFNKINYLQSHWKLILILNKLSMAKSPLISSRRINLLDVLQKKNRTQKQPKSGFNFKLLSVDRRFSRKVVLKQITEKEIYSQIGEDESLQNSCKVVRGIPPNSQAKGIVKEFLKPAPRLSRRTMESMLAQNVMKSRNEVMTLSNVPKITFRPQLIFSFNKSLKSFKNIPRPVKDLKKTHKERKRQYLVKQTHTKLTRSYNNILKEQAKMSQCRKFEDFISKTTHNHNSNSEENKSRPTINQRDSRNSRSISKKSLKGSRRSSRFSMINFSSLANKRRSSKMSDGPKVVMRFV</sequence>
<feature type="region of interest" description="Disordered" evidence="1">
    <location>
        <begin position="390"/>
        <end position="429"/>
    </location>
</feature>
<name>A0AAD2D5W8_EUPCR</name>
<feature type="compositionally biased region" description="Basic residues" evidence="1">
    <location>
        <begin position="417"/>
        <end position="429"/>
    </location>
</feature>
<dbReference type="AlphaFoldDB" id="A0AAD2D5W8"/>
<protein>
    <submittedName>
        <fullName evidence="2">Uncharacterized protein</fullName>
    </submittedName>
</protein>
<accession>A0AAD2D5W8</accession>
<feature type="compositionally biased region" description="Polar residues" evidence="1">
    <location>
        <begin position="1"/>
        <end position="17"/>
    </location>
</feature>
<evidence type="ECO:0000313" key="2">
    <source>
        <dbReference type="EMBL" id="CAI2381757.1"/>
    </source>
</evidence>
<comment type="caution">
    <text evidence="2">The sequence shown here is derived from an EMBL/GenBank/DDBJ whole genome shotgun (WGS) entry which is preliminary data.</text>
</comment>